<reference evidence="1 2" key="2">
    <citation type="submission" date="2018-06" db="EMBL/GenBank/DDBJ databases">
        <title>Metagenomic assembly of (sub)arctic Cyanobacteria and their associated microbiome from non-axenic cultures.</title>
        <authorList>
            <person name="Baurain D."/>
        </authorList>
    </citation>
    <scope>NUCLEOTIDE SEQUENCE [LARGE SCALE GENOMIC DNA]</scope>
    <source>
        <strain evidence="1">ULC066bin1</strain>
    </source>
</reference>
<dbReference type="AlphaFoldDB" id="A0A2W4WKG9"/>
<evidence type="ECO:0000313" key="1">
    <source>
        <dbReference type="EMBL" id="PZO45000.1"/>
    </source>
</evidence>
<gene>
    <name evidence="1" type="ORF">DCF19_00435</name>
</gene>
<comment type="caution">
    <text evidence="1">The sequence shown here is derived from an EMBL/GenBank/DDBJ whole genome shotgun (WGS) entry which is preliminary data.</text>
</comment>
<name>A0A2W4WKG9_9CYAN</name>
<dbReference type="EMBL" id="QBML01000001">
    <property type="protein sequence ID" value="PZO45000.1"/>
    <property type="molecule type" value="Genomic_DNA"/>
</dbReference>
<evidence type="ECO:0008006" key="3">
    <source>
        <dbReference type="Google" id="ProtNLM"/>
    </source>
</evidence>
<dbReference type="Proteomes" id="UP000249467">
    <property type="component" value="Unassembled WGS sequence"/>
</dbReference>
<sequence length="84" mass="9594">MNSIQIRNQAKQYIDALSPESLKFVNDFLFYLLTQESIRNPVNQIDKIEEDRELSALDLAGDLVGCLEAPSDLSTNKEYFQVIL</sequence>
<organism evidence="1 2">
    <name type="scientific">Pseudanabaena frigida</name>
    <dbReference type="NCBI Taxonomy" id="945775"/>
    <lineage>
        <taxon>Bacteria</taxon>
        <taxon>Bacillati</taxon>
        <taxon>Cyanobacteriota</taxon>
        <taxon>Cyanophyceae</taxon>
        <taxon>Pseudanabaenales</taxon>
        <taxon>Pseudanabaenaceae</taxon>
        <taxon>Pseudanabaena</taxon>
    </lineage>
</organism>
<proteinExistence type="predicted"/>
<protein>
    <recommendedName>
        <fullName evidence="3">DUF2281 domain-containing protein</fullName>
    </recommendedName>
</protein>
<evidence type="ECO:0000313" key="2">
    <source>
        <dbReference type="Proteomes" id="UP000249467"/>
    </source>
</evidence>
<reference evidence="1 2" key="1">
    <citation type="submission" date="2018-04" db="EMBL/GenBank/DDBJ databases">
        <authorList>
            <person name="Go L.Y."/>
            <person name="Mitchell J.A."/>
        </authorList>
    </citation>
    <scope>NUCLEOTIDE SEQUENCE [LARGE SCALE GENOMIC DNA]</scope>
    <source>
        <strain evidence="1">ULC066bin1</strain>
    </source>
</reference>
<accession>A0A2W4WKG9</accession>